<accession>A0ABU6SZ24</accession>
<reference evidence="1 2" key="1">
    <citation type="journal article" date="2023" name="Plants (Basel)">
        <title>Bridging the Gap: Combining Genomics and Transcriptomics Approaches to Understand Stylosanthes scabra, an Orphan Legume from the Brazilian Caatinga.</title>
        <authorList>
            <person name="Ferreira-Neto J.R.C."/>
            <person name="da Silva M.D."/>
            <person name="Binneck E."/>
            <person name="de Melo N.F."/>
            <person name="da Silva R.H."/>
            <person name="de Melo A.L.T.M."/>
            <person name="Pandolfi V."/>
            <person name="Bustamante F.O."/>
            <person name="Brasileiro-Vidal A.C."/>
            <person name="Benko-Iseppon A.M."/>
        </authorList>
    </citation>
    <scope>NUCLEOTIDE SEQUENCE [LARGE SCALE GENOMIC DNA]</scope>
    <source>
        <tissue evidence="1">Leaves</tissue>
    </source>
</reference>
<keyword evidence="2" id="KW-1185">Reference proteome</keyword>
<evidence type="ECO:0008006" key="3">
    <source>
        <dbReference type="Google" id="ProtNLM"/>
    </source>
</evidence>
<evidence type="ECO:0000313" key="2">
    <source>
        <dbReference type="Proteomes" id="UP001341840"/>
    </source>
</evidence>
<proteinExistence type="predicted"/>
<dbReference type="EMBL" id="JASCZI010064323">
    <property type="protein sequence ID" value="MED6141647.1"/>
    <property type="molecule type" value="Genomic_DNA"/>
</dbReference>
<name>A0ABU6SZ24_9FABA</name>
<dbReference type="Proteomes" id="UP001341840">
    <property type="component" value="Unassembled WGS sequence"/>
</dbReference>
<feature type="non-terminal residue" evidence="1">
    <location>
        <position position="1"/>
    </location>
</feature>
<sequence length="99" mass="11458">KGPKLDDEGDMVKKLEDGGLRWRPWWRMKKSFEVLLVDEDGGYGFCCVDGVVMLRRKVSGSVVPMEDDGGVEVGWFGEEERWWVMVKSFEGRLETMILR</sequence>
<organism evidence="1 2">
    <name type="scientific">Stylosanthes scabra</name>
    <dbReference type="NCBI Taxonomy" id="79078"/>
    <lineage>
        <taxon>Eukaryota</taxon>
        <taxon>Viridiplantae</taxon>
        <taxon>Streptophyta</taxon>
        <taxon>Embryophyta</taxon>
        <taxon>Tracheophyta</taxon>
        <taxon>Spermatophyta</taxon>
        <taxon>Magnoliopsida</taxon>
        <taxon>eudicotyledons</taxon>
        <taxon>Gunneridae</taxon>
        <taxon>Pentapetalae</taxon>
        <taxon>rosids</taxon>
        <taxon>fabids</taxon>
        <taxon>Fabales</taxon>
        <taxon>Fabaceae</taxon>
        <taxon>Papilionoideae</taxon>
        <taxon>50 kb inversion clade</taxon>
        <taxon>dalbergioids sensu lato</taxon>
        <taxon>Dalbergieae</taxon>
        <taxon>Pterocarpus clade</taxon>
        <taxon>Stylosanthes</taxon>
    </lineage>
</organism>
<protein>
    <recommendedName>
        <fullName evidence="3">F-box protein</fullName>
    </recommendedName>
</protein>
<gene>
    <name evidence="1" type="ORF">PIB30_105545</name>
</gene>
<comment type="caution">
    <text evidence="1">The sequence shown here is derived from an EMBL/GenBank/DDBJ whole genome shotgun (WGS) entry which is preliminary data.</text>
</comment>
<evidence type="ECO:0000313" key="1">
    <source>
        <dbReference type="EMBL" id="MED6141647.1"/>
    </source>
</evidence>